<gene>
    <name evidence="1" type="ORF">FCALED_LOCUS15205</name>
</gene>
<name>A0A9N9IHP2_9GLOM</name>
<dbReference type="InterPro" id="IPR011009">
    <property type="entry name" value="Kinase-like_dom_sf"/>
</dbReference>
<keyword evidence="2" id="KW-1185">Reference proteome</keyword>
<dbReference type="Proteomes" id="UP000789570">
    <property type="component" value="Unassembled WGS sequence"/>
</dbReference>
<organism evidence="1 2">
    <name type="scientific">Funneliformis caledonium</name>
    <dbReference type="NCBI Taxonomy" id="1117310"/>
    <lineage>
        <taxon>Eukaryota</taxon>
        <taxon>Fungi</taxon>
        <taxon>Fungi incertae sedis</taxon>
        <taxon>Mucoromycota</taxon>
        <taxon>Glomeromycotina</taxon>
        <taxon>Glomeromycetes</taxon>
        <taxon>Glomerales</taxon>
        <taxon>Glomeraceae</taxon>
        <taxon>Funneliformis</taxon>
    </lineage>
</organism>
<accession>A0A9N9IHP2</accession>
<evidence type="ECO:0000313" key="2">
    <source>
        <dbReference type="Proteomes" id="UP000789570"/>
    </source>
</evidence>
<comment type="caution">
    <text evidence="1">The sequence shown here is derived from an EMBL/GenBank/DDBJ whole genome shotgun (WGS) entry which is preliminary data.</text>
</comment>
<feature type="non-terminal residue" evidence="1">
    <location>
        <position position="1"/>
    </location>
</feature>
<sequence>AHDESLDIKICQGLRPSSDYKVPFPILDNIRQCLDAVPLKRPTAENLYNAKLLIADRSFIIKLMTLKTLYERDRRK</sequence>
<protein>
    <submittedName>
        <fullName evidence="1">1253_t:CDS:1</fullName>
    </submittedName>
</protein>
<dbReference type="EMBL" id="CAJVPQ010013112">
    <property type="protein sequence ID" value="CAG8734489.1"/>
    <property type="molecule type" value="Genomic_DNA"/>
</dbReference>
<dbReference type="AlphaFoldDB" id="A0A9N9IHP2"/>
<dbReference type="SUPFAM" id="SSF56112">
    <property type="entry name" value="Protein kinase-like (PK-like)"/>
    <property type="match status" value="1"/>
</dbReference>
<proteinExistence type="predicted"/>
<reference evidence="1" key="1">
    <citation type="submission" date="2021-06" db="EMBL/GenBank/DDBJ databases">
        <authorList>
            <person name="Kallberg Y."/>
            <person name="Tangrot J."/>
            <person name="Rosling A."/>
        </authorList>
    </citation>
    <scope>NUCLEOTIDE SEQUENCE</scope>
    <source>
        <strain evidence="1">UK204</strain>
    </source>
</reference>
<evidence type="ECO:0000313" key="1">
    <source>
        <dbReference type="EMBL" id="CAG8734489.1"/>
    </source>
</evidence>
<dbReference type="OrthoDB" id="2403434at2759"/>